<feature type="region of interest" description="Disordered" evidence="1">
    <location>
        <begin position="24"/>
        <end position="46"/>
    </location>
</feature>
<organism evidence="2 3">
    <name type="scientific">Fusarium mundagurra</name>
    <dbReference type="NCBI Taxonomy" id="1567541"/>
    <lineage>
        <taxon>Eukaryota</taxon>
        <taxon>Fungi</taxon>
        <taxon>Dikarya</taxon>
        <taxon>Ascomycota</taxon>
        <taxon>Pezizomycotina</taxon>
        <taxon>Sordariomycetes</taxon>
        <taxon>Hypocreomycetidae</taxon>
        <taxon>Hypocreales</taxon>
        <taxon>Nectriaceae</taxon>
        <taxon>Fusarium</taxon>
        <taxon>Fusarium fujikuroi species complex</taxon>
    </lineage>
</organism>
<dbReference type="EMBL" id="JAAOAN010000219">
    <property type="protein sequence ID" value="KAF5715762.1"/>
    <property type="molecule type" value="Genomic_DNA"/>
</dbReference>
<dbReference type="Proteomes" id="UP000544331">
    <property type="component" value="Unassembled WGS sequence"/>
</dbReference>
<sequence>MSRHASFPNSYTHAVLPSLSIFNQQQPQHQHDNKDDKNDDDASEEQDIETVSAMLTRRLVTAIHAIQHATDDDEVERPFTCPDFVALAKYISRAARALYDDVKALDNKYLDAVSTLKAKNDLVKGEGGKKCIRHLVDTLGDGMRDLALLITNLEEQMGLDVCADLVPAIALRTARLWCILNTKENRKEVQSLDRAAFGQFKEKIRKMIKVNNPSSAIKPERTRGLSNKKGVIHSVTPCVYFFCLGIRFTEDGQPSSVHPCCHAGDTDERLDSWPEFNAIRTAARNIHIGAADIAAWQEFYQDLQKLDDEANEARLEIAVVQEAISKFALEGTTVPDTISKLPALKELRNPLRAVSNHVGCAFKDVKDEIISVPCCYGCKISIGYDEVITSEELEKDIGDERKPFDFSKRKNPHSCAEVVASRYCVMERLNVEEARVVIITPGGPSS</sequence>
<dbReference type="OrthoDB" id="5075557at2759"/>
<comment type="caution">
    <text evidence="2">The sequence shown here is derived from an EMBL/GenBank/DDBJ whole genome shotgun (WGS) entry which is preliminary data.</text>
</comment>
<evidence type="ECO:0000313" key="2">
    <source>
        <dbReference type="EMBL" id="KAF5715762.1"/>
    </source>
</evidence>
<proteinExistence type="predicted"/>
<dbReference type="AlphaFoldDB" id="A0A8H5YNY9"/>
<evidence type="ECO:0000313" key="3">
    <source>
        <dbReference type="Proteomes" id="UP000544331"/>
    </source>
</evidence>
<name>A0A8H5YNY9_9HYPO</name>
<protein>
    <submittedName>
        <fullName evidence="2">Uncharacterized protein</fullName>
    </submittedName>
</protein>
<evidence type="ECO:0000256" key="1">
    <source>
        <dbReference type="SAM" id="MobiDB-lite"/>
    </source>
</evidence>
<keyword evidence="3" id="KW-1185">Reference proteome</keyword>
<reference evidence="2 3" key="1">
    <citation type="submission" date="2020-05" db="EMBL/GenBank/DDBJ databases">
        <title>Identification and distribution of gene clusters putatively required for synthesis of sphingolipid metabolism inhibitors in phylogenetically diverse species of the filamentous fungus Fusarium.</title>
        <authorList>
            <person name="Kim H.-S."/>
            <person name="Busman M."/>
            <person name="Brown D.W."/>
            <person name="Divon H."/>
            <person name="Uhlig S."/>
            <person name="Proctor R.H."/>
        </authorList>
    </citation>
    <scope>NUCLEOTIDE SEQUENCE [LARGE SCALE GENOMIC DNA]</scope>
    <source>
        <strain evidence="2 3">NRRL 66235</strain>
    </source>
</reference>
<gene>
    <name evidence="2" type="ORF">FMUND_6679</name>
</gene>
<accession>A0A8H5YNY9</accession>